<evidence type="ECO:0008006" key="5">
    <source>
        <dbReference type="Google" id="ProtNLM"/>
    </source>
</evidence>
<name>A0A1F5RZP7_9BACT</name>
<protein>
    <recommendedName>
        <fullName evidence="5">OmpA-like domain-containing protein</fullName>
    </recommendedName>
</protein>
<keyword evidence="2" id="KW-0472">Membrane</keyword>
<comment type="caution">
    <text evidence="3">The sequence shown here is derived from an EMBL/GenBank/DDBJ whole genome shotgun (WGS) entry which is preliminary data.</text>
</comment>
<dbReference type="EMBL" id="MFFX01000012">
    <property type="protein sequence ID" value="OGF19673.1"/>
    <property type="molecule type" value="Genomic_DNA"/>
</dbReference>
<proteinExistence type="predicted"/>
<dbReference type="Proteomes" id="UP000178682">
    <property type="component" value="Unassembled WGS sequence"/>
</dbReference>
<feature type="compositionally biased region" description="Acidic residues" evidence="1">
    <location>
        <begin position="31"/>
        <end position="42"/>
    </location>
</feature>
<feature type="region of interest" description="Disordered" evidence="1">
    <location>
        <begin position="1"/>
        <end position="20"/>
    </location>
</feature>
<feature type="region of interest" description="Disordered" evidence="1">
    <location>
        <begin position="31"/>
        <end position="83"/>
    </location>
</feature>
<evidence type="ECO:0000256" key="2">
    <source>
        <dbReference type="SAM" id="Phobius"/>
    </source>
</evidence>
<evidence type="ECO:0000256" key="1">
    <source>
        <dbReference type="SAM" id="MobiDB-lite"/>
    </source>
</evidence>
<organism evidence="3 4">
    <name type="scientific">Candidatus Falkowbacteria bacterium RIFCSPLOWO2_12_FULL_45_10</name>
    <dbReference type="NCBI Taxonomy" id="1797990"/>
    <lineage>
        <taxon>Bacteria</taxon>
        <taxon>Candidatus Falkowiibacteriota</taxon>
    </lineage>
</organism>
<keyword evidence="2" id="KW-1133">Transmembrane helix</keyword>
<accession>A0A1F5RZP7</accession>
<reference evidence="3 4" key="1">
    <citation type="journal article" date="2016" name="Nat. Commun.">
        <title>Thousands of microbial genomes shed light on interconnected biogeochemical processes in an aquifer system.</title>
        <authorList>
            <person name="Anantharaman K."/>
            <person name="Brown C.T."/>
            <person name="Hug L.A."/>
            <person name="Sharon I."/>
            <person name="Castelle C.J."/>
            <person name="Probst A.J."/>
            <person name="Thomas B.C."/>
            <person name="Singh A."/>
            <person name="Wilkins M.J."/>
            <person name="Karaoz U."/>
            <person name="Brodie E.L."/>
            <person name="Williams K.H."/>
            <person name="Hubbard S.S."/>
            <person name="Banfield J.F."/>
        </authorList>
    </citation>
    <scope>NUCLEOTIDE SEQUENCE [LARGE SCALE GENOMIC DNA]</scope>
</reference>
<evidence type="ECO:0000313" key="4">
    <source>
        <dbReference type="Proteomes" id="UP000178682"/>
    </source>
</evidence>
<gene>
    <name evidence="3" type="ORF">A3G56_00470</name>
</gene>
<dbReference type="AlphaFoldDB" id="A0A1F5RZP7"/>
<sequence>MAELNTNPETNPKEEEFDDLNLNYLDLDELDLDEIDQVEDAPEPGPGAGPDDIDLDFVEEVEEEERDEVPPGSPPVPGSPTPLQRQPWPLVMSIGAVVIAVLALLTAGLALRPSGELDDFRKEIVQTVDGKIASATEAITAKADAAITAASDIKQQQEKMMDDIIRISLQQKATADNVVSLVTRVVAVESGMDKYKKSIDRYNSAMRTIAEQSARANALARTALGGVDIRVFITNNHFLFDHSDLTSAMKQELDIAGFRDGSKTILGICGTADAGKKDGRNYQLVQERARNGADWIGSAANAKGGEYPAVVDPFDGANCRKLVIVYRLAAASATQ</sequence>
<evidence type="ECO:0000313" key="3">
    <source>
        <dbReference type="EMBL" id="OGF19673.1"/>
    </source>
</evidence>
<keyword evidence="2" id="KW-0812">Transmembrane</keyword>
<feature type="compositionally biased region" description="Acidic residues" evidence="1">
    <location>
        <begin position="51"/>
        <end position="67"/>
    </location>
</feature>
<feature type="transmembrane region" description="Helical" evidence="2">
    <location>
        <begin position="90"/>
        <end position="111"/>
    </location>
</feature>
<feature type="compositionally biased region" description="Low complexity" evidence="1">
    <location>
        <begin position="1"/>
        <end position="10"/>
    </location>
</feature>
<feature type="compositionally biased region" description="Pro residues" evidence="1">
    <location>
        <begin position="71"/>
        <end position="80"/>
    </location>
</feature>